<dbReference type="EMBL" id="BAAFGZ010000075">
    <property type="protein sequence ID" value="GAB0134306.1"/>
    <property type="molecule type" value="Genomic_DNA"/>
</dbReference>
<reference evidence="2" key="1">
    <citation type="submission" date="2024-06" db="EMBL/GenBank/DDBJ databases">
        <title>Draft Genome Sequences of Epichloe bromicola Strains Isolated from Elymus ciliaris.</title>
        <authorList>
            <consortium name="Epichloe bromicola genome sequencing consortium"/>
            <person name="Miura A."/>
            <person name="Imano S."/>
            <person name="Ashida A."/>
            <person name="Sato I."/>
            <person name="Chiba S."/>
            <person name="Tanaka A."/>
            <person name="Camagna M."/>
            <person name="Takemoto D."/>
        </authorList>
    </citation>
    <scope>NUCLEOTIDE SEQUENCE [LARGE SCALE GENOMIC DNA]</scope>
    <source>
        <strain evidence="2">DP</strain>
    </source>
</reference>
<evidence type="ECO:0000313" key="1">
    <source>
        <dbReference type="EMBL" id="GAB0134306.1"/>
    </source>
</evidence>
<gene>
    <name evidence="1" type="primary">g2683</name>
    <name evidence="1" type="ORF">EsDP_00002683</name>
</gene>
<protein>
    <submittedName>
        <fullName evidence="1">Homocitrate synthase</fullName>
    </submittedName>
</protein>
<keyword evidence="2" id="KW-1185">Reference proteome</keyword>
<comment type="caution">
    <text evidence="1">The sequence shown here is derived from an EMBL/GenBank/DDBJ whole genome shotgun (WGS) entry which is preliminary data.</text>
</comment>
<accession>A0ABQ0CLK4</accession>
<proteinExistence type="predicted"/>
<dbReference type="Proteomes" id="UP001562357">
    <property type="component" value="Unassembled WGS sequence"/>
</dbReference>
<evidence type="ECO:0000313" key="2">
    <source>
        <dbReference type="Proteomes" id="UP001562357"/>
    </source>
</evidence>
<organism evidence="1 2">
    <name type="scientific">Epichloe bromicola</name>
    <dbReference type="NCBI Taxonomy" id="79588"/>
    <lineage>
        <taxon>Eukaryota</taxon>
        <taxon>Fungi</taxon>
        <taxon>Dikarya</taxon>
        <taxon>Ascomycota</taxon>
        <taxon>Pezizomycotina</taxon>
        <taxon>Sordariomycetes</taxon>
        <taxon>Hypocreomycetidae</taxon>
        <taxon>Hypocreales</taxon>
        <taxon>Clavicipitaceae</taxon>
        <taxon>Epichloe</taxon>
    </lineage>
</organism>
<name>A0ABQ0CLK4_9HYPO</name>
<sequence>MARINMDDDEEVLARIGEPITATEQSFFSFNASDEISLGMSQNANNLELTNIFNKYPAISEALERYRDRLYRLITRIAHFMLAVGNRFQTAIPREWYLLIMTNASAERRRRLVGIMTCPSVQPIALQYLLGQQSSSANMFDRYPHTDLANCDAIGEFCTASTGLARCENGDTFVYSGSATSMCAEKGEISRMMGHGRILALGHHEINRRRERGDKGLLFMDSKMSIY</sequence>